<dbReference type="Proteomes" id="UP001065265">
    <property type="component" value="Chromosome"/>
</dbReference>
<dbReference type="EMBL" id="CP092471">
    <property type="protein sequence ID" value="UVI39111.1"/>
    <property type="molecule type" value="Genomic_DNA"/>
</dbReference>
<dbReference type="Pfam" id="PF05930">
    <property type="entry name" value="Phage_AlpA"/>
    <property type="match status" value="1"/>
</dbReference>
<dbReference type="SUPFAM" id="SSF46955">
    <property type="entry name" value="Putative DNA-binding domain"/>
    <property type="match status" value="1"/>
</dbReference>
<protein>
    <submittedName>
        <fullName evidence="1">AlpA family phage regulatory protein</fullName>
    </submittedName>
</protein>
<reference evidence="1" key="1">
    <citation type="submission" date="2022-02" db="EMBL/GenBank/DDBJ databases">
        <title>Qipengyuania spongiae sp. nov., isolated from marine sponge.</title>
        <authorList>
            <person name="Li Z."/>
            <person name="Zhang M."/>
        </authorList>
    </citation>
    <scope>NUCLEOTIDE SEQUENCE</scope>
    <source>
        <strain evidence="1">PHS-Z21</strain>
    </source>
</reference>
<dbReference type="InterPro" id="IPR010260">
    <property type="entry name" value="AlpA"/>
</dbReference>
<organism evidence="1 2">
    <name type="scientific">Qipengyuania spongiae</name>
    <dbReference type="NCBI Taxonomy" id="2909673"/>
    <lineage>
        <taxon>Bacteria</taxon>
        <taxon>Pseudomonadati</taxon>
        <taxon>Pseudomonadota</taxon>
        <taxon>Alphaproteobacteria</taxon>
        <taxon>Sphingomonadales</taxon>
        <taxon>Erythrobacteraceae</taxon>
        <taxon>Qipengyuania</taxon>
    </lineage>
</organism>
<evidence type="ECO:0000313" key="2">
    <source>
        <dbReference type="Proteomes" id="UP001065265"/>
    </source>
</evidence>
<evidence type="ECO:0000313" key="1">
    <source>
        <dbReference type="EMBL" id="UVI39111.1"/>
    </source>
</evidence>
<dbReference type="RefSeq" id="WP_265558292.1">
    <property type="nucleotide sequence ID" value="NZ_CP092471.1"/>
</dbReference>
<keyword evidence="2" id="KW-1185">Reference proteome</keyword>
<sequence length="59" mass="6945">MLQTVDQVAEKLTISRATVWRYVSTLPDFPKPLKLSRGCSRWRAEEVDQWLETRPREAV</sequence>
<name>A0ABY5T1I1_9SPHN</name>
<proteinExistence type="predicted"/>
<dbReference type="InterPro" id="IPR009061">
    <property type="entry name" value="DNA-bd_dom_put_sf"/>
</dbReference>
<accession>A0ABY5T1I1</accession>
<dbReference type="Gene3D" id="1.10.238.160">
    <property type="match status" value="1"/>
</dbReference>
<gene>
    <name evidence="1" type="ORF">L1F33_12875</name>
</gene>